<gene>
    <name evidence="5" type="ORF">OFUS_LOCUS12840</name>
</gene>
<dbReference type="AlphaFoldDB" id="A0A8S4P2E6"/>
<accession>A0A8S4P2E6</accession>
<dbReference type="InterPro" id="IPR036153">
    <property type="entry name" value="Eryth_link_C_sf"/>
</dbReference>
<evidence type="ECO:0000256" key="3">
    <source>
        <dbReference type="SAM" id="SignalP"/>
    </source>
</evidence>
<keyword evidence="6" id="KW-1185">Reference proteome</keyword>
<dbReference type="PROSITE" id="PS01209">
    <property type="entry name" value="LDLRA_1"/>
    <property type="match status" value="1"/>
</dbReference>
<dbReference type="Pfam" id="PF16915">
    <property type="entry name" value="Eryth_link_C"/>
    <property type="match status" value="1"/>
</dbReference>
<dbReference type="SMART" id="SM00192">
    <property type="entry name" value="LDLa"/>
    <property type="match status" value="1"/>
</dbReference>
<feature type="chain" id="PRO_5035923220" description="Annelid erythrocruorin linker subunit C-terminal domain-containing protein" evidence="3">
    <location>
        <begin position="16"/>
        <end position="267"/>
    </location>
</feature>
<name>A0A8S4P2E6_OWEFU</name>
<feature type="signal peptide" evidence="3">
    <location>
        <begin position="1"/>
        <end position="15"/>
    </location>
</feature>
<dbReference type="Gene3D" id="2.40.128.620">
    <property type="match status" value="1"/>
</dbReference>
<evidence type="ECO:0000313" key="5">
    <source>
        <dbReference type="EMBL" id="CAH1787062.1"/>
    </source>
</evidence>
<dbReference type="CDD" id="cd00112">
    <property type="entry name" value="LDLa"/>
    <property type="match status" value="1"/>
</dbReference>
<proteinExistence type="predicted"/>
<evidence type="ECO:0000313" key="6">
    <source>
        <dbReference type="Proteomes" id="UP000749559"/>
    </source>
</evidence>
<dbReference type="OrthoDB" id="10013209at2759"/>
<organism evidence="5 6">
    <name type="scientific">Owenia fusiformis</name>
    <name type="common">Polychaete worm</name>
    <dbReference type="NCBI Taxonomy" id="6347"/>
    <lineage>
        <taxon>Eukaryota</taxon>
        <taxon>Metazoa</taxon>
        <taxon>Spiralia</taxon>
        <taxon>Lophotrochozoa</taxon>
        <taxon>Annelida</taxon>
        <taxon>Polychaeta</taxon>
        <taxon>Sedentaria</taxon>
        <taxon>Canalipalpata</taxon>
        <taxon>Sabellida</taxon>
        <taxon>Oweniida</taxon>
        <taxon>Oweniidae</taxon>
        <taxon>Owenia</taxon>
    </lineage>
</organism>
<comment type="caution">
    <text evidence="5">The sequence shown here is derived from an EMBL/GenBank/DDBJ whole genome shotgun (WGS) entry which is preliminary data.</text>
</comment>
<dbReference type="Pfam" id="PF00057">
    <property type="entry name" value="Ldl_recept_a"/>
    <property type="match status" value="1"/>
</dbReference>
<dbReference type="InterPro" id="IPR023415">
    <property type="entry name" value="LDLR_class-A_CS"/>
</dbReference>
<sequence>MKLFILLVSVAVAAADGSCNCQFSFPGYGGAGGRGAVVATRVDAQELRIGRLEASIQKLSDKFSSSGKDYNEAISVLDYLNDKVEEIRPKKCADGQIECLDNGDCVNELLICDGQNDCVDGSDEEDRVCKLPFGVGKEYNGRLLSGNECLKGGYPADVSVTITSLTRMPWFPQRPKVDARVVYKYSDHGTDVAGSYKVHGYYSAATATLDLNSIDDEEDCGLKAKVLWPSLSKGIDITDQSFNPRREEHHLFKYYQKWTFSNVTFTK</sequence>
<dbReference type="SUPFAM" id="SSF57424">
    <property type="entry name" value="LDL receptor-like module"/>
    <property type="match status" value="1"/>
</dbReference>
<dbReference type="Proteomes" id="UP000749559">
    <property type="component" value="Unassembled WGS sequence"/>
</dbReference>
<comment type="caution">
    <text evidence="2">Lacks conserved residue(s) required for the propagation of feature annotation.</text>
</comment>
<protein>
    <recommendedName>
        <fullName evidence="4">Annelid erythrocruorin linker subunit C-terminal domain-containing protein</fullName>
    </recommendedName>
</protein>
<dbReference type="PROSITE" id="PS50068">
    <property type="entry name" value="LDLRA_2"/>
    <property type="match status" value="1"/>
</dbReference>
<evidence type="ECO:0000256" key="1">
    <source>
        <dbReference type="ARBA" id="ARBA00023157"/>
    </source>
</evidence>
<evidence type="ECO:0000259" key="4">
    <source>
        <dbReference type="Pfam" id="PF16915"/>
    </source>
</evidence>
<dbReference type="InterPro" id="IPR002172">
    <property type="entry name" value="LDrepeatLR_classA_rpt"/>
</dbReference>
<keyword evidence="1" id="KW-1015">Disulfide bond</keyword>
<dbReference type="InterPro" id="IPR036055">
    <property type="entry name" value="LDL_receptor-like_sf"/>
</dbReference>
<evidence type="ECO:0000256" key="2">
    <source>
        <dbReference type="PROSITE-ProRule" id="PRU00124"/>
    </source>
</evidence>
<reference evidence="5" key="1">
    <citation type="submission" date="2022-03" db="EMBL/GenBank/DDBJ databases">
        <authorList>
            <person name="Martin C."/>
        </authorList>
    </citation>
    <scope>NUCLEOTIDE SEQUENCE</scope>
</reference>
<dbReference type="InterPro" id="IPR031639">
    <property type="entry name" value="Eryth_link_C"/>
</dbReference>
<feature type="domain" description="Annelid erythrocruorin linker subunit C-terminal" evidence="4">
    <location>
        <begin position="133"/>
        <end position="217"/>
    </location>
</feature>
<dbReference type="SUPFAM" id="SSF141480">
    <property type="entry name" value="Extracellular hemoglobin linker subunit, receptor domain"/>
    <property type="match status" value="1"/>
</dbReference>
<keyword evidence="3" id="KW-0732">Signal</keyword>
<dbReference type="EMBL" id="CAIIXF020000006">
    <property type="protein sequence ID" value="CAH1787062.1"/>
    <property type="molecule type" value="Genomic_DNA"/>
</dbReference>